<dbReference type="GO" id="GO:0042744">
    <property type="term" value="P:hydrogen peroxide catabolic process"/>
    <property type="evidence" value="ECO:0007669"/>
    <property type="project" value="UniProtKB-KW"/>
</dbReference>
<dbReference type="OMA" id="DCFVECI"/>
<evidence type="ECO:0000256" key="14">
    <source>
        <dbReference type="RuleBase" id="RU004241"/>
    </source>
</evidence>
<dbReference type="InParanoid" id="A0A0P0V2A4"/>
<evidence type="ECO:0000256" key="1">
    <source>
        <dbReference type="ARBA" id="ARBA00000189"/>
    </source>
</evidence>
<sequence length="95" mass="10247">MAGQRVVAAVAVALGVCLLQLPAASRGQLQVGFYNTSCPNAETLVRQAVTNAFANDSGIAAGLIRLHFHDCFVRVCFLFFLFSFPSLVLVFIQIN</sequence>
<feature type="chain" id="PRO_5006056167" evidence="16">
    <location>
        <begin position="28"/>
        <end position="95"/>
    </location>
</feature>
<keyword evidence="9" id="KW-0376">Hydrogen peroxide</keyword>
<keyword evidence="15" id="KW-0812">Transmembrane</keyword>
<organism evidence="18 19">
    <name type="scientific">Oryza sativa subsp. japonica</name>
    <name type="common">Rice</name>
    <dbReference type="NCBI Taxonomy" id="39947"/>
    <lineage>
        <taxon>Eukaryota</taxon>
        <taxon>Viridiplantae</taxon>
        <taxon>Streptophyta</taxon>
        <taxon>Embryophyta</taxon>
        <taxon>Tracheophyta</taxon>
        <taxon>Spermatophyta</taxon>
        <taxon>Magnoliopsida</taxon>
        <taxon>Liliopsida</taxon>
        <taxon>Poales</taxon>
        <taxon>Poaceae</taxon>
        <taxon>BOP clade</taxon>
        <taxon>Oryzoideae</taxon>
        <taxon>Oryzeae</taxon>
        <taxon>Oryzinae</taxon>
        <taxon>Oryza</taxon>
        <taxon>Oryza sativa</taxon>
    </lineage>
</organism>
<dbReference type="eggNOG" id="ENOG502QPX7">
    <property type="taxonomic scope" value="Eukaryota"/>
</dbReference>
<dbReference type="SMR" id="A0A0P0V2A4"/>
<evidence type="ECO:0000256" key="7">
    <source>
        <dbReference type="ARBA" id="ARBA00023002"/>
    </source>
</evidence>
<keyword evidence="19" id="KW-1185">Reference proteome</keyword>
<keyword evidence="5 11" id="KW-0479">Metal-binding</keyword>
<evidence type="ECO:0000313" key="18">
    <source>
        <dbReference type="EMBL" id="BAS71878.1"/>
    </source>
</evidence>
<dbReference type="PRINTS" id="PR00461">
    <property type="entry name" value="PLPEROXIDASE"/>
</dbReference>
<dbReference type="SUPFAM" id="SSF48113">
    <property type="entry name" value="Heme-dependent peroxidases"/>
    <property type="match status" value="1"/>
</dbReference>
<dbReference type="PANTHER" id="PTHR31235">
    <property type="entry name" value="PEROXIDASE 25-RELATED"/>
    <property type="match status" value="1"/>
</dbReference>
<dbReference type="GO" id="GO:0140825">
    <property type="term" value="F:lactoperoxidase activity"/>
    <property type="evidence" value="ECO:0007669"/>
    <property type="project" value="UniProtKB-EC"/>
</dbReference>
<dbReference type="GO" id="GO:0020037">
    <property type="term" value="F:heme binding"/>
    <property type="evidence" value="ECO:0007669"/>
    <property type="project" value="InterPro"/>
</dbReference>
<keyword evidence="4" id="KW-0349">Heme</keyword>
<feature type="site" description="Transition state stabilizer" evidence="12">
    <location>
        <position position="65"/>
    </location>
</feature>
<evidence type="ECO:0000259" key="17">
    <source>
        <dbReference type="PROSITE" id="PS50873"/>
    </source>
</evidence>
<feature type="active site" description="Proton acceptor" evidence="10">
    <location>
        <position position="69"/>
    </location>
</feature>
<accession>A0A0P0V2A4</accession>
<dbReference type="InterPro" id="IPR002016">
    <property type="entry name" value="Haem_peroxidase"/>
</dbReference>
<name>A0A0P0V2A4_ORYSJ</name>
<feature type="binding site" evidence="11">
    <location>
        <position position="73"/>
    </location>
    <ligand>
        <name>Ca(2+)</name>
        <dbReference type="ChEBI" id="CHEBI:29108"/>
        <label>1</label>
    </ligand>
</feature>
<dbReference type="Proteomes" id="UP000059680">
    <property type="component" value="Chromosome 1"/>
</dbReference>
<evidence type="ECO:0000313" key="19">
    <source>
        <dbReference type="Proteomes" id="UP000059680"/>
    </source>
</evidence>
<dbReference type="AlphaFoldDB" id="A0A0P0V2A4"/>
<dbReference type="EMBL" id="AP014957">
    <property type="protein sequence ID" value="BAS71878.1"/>
    <property type="molecule type" value="Genomic_DNA"/>
</dbReference>
<dbReference type="InterPro" id="IPR019794">
    <property type="entry name" value="Peroxidases_AS"/>
</dbReference>
<dbReference type="PROSITE" id="PS00436">
    <property type="entry name" value="PEROXIDASE_2"/>
    <property type="match status" value="1"/>
</dbReference>
<dbReference type="GO" id="GO:0006979">
    <property type="term" value="P:response to oxidative stress"/>
    <property type="evidence" value="ECO:0007669"/>
    <property type="project" value="InterPro"/>
</dbReference>
<feature type="binding site" evidence="11">
    <location>
        <position position="70"/>
    </location>
    <ligand>
        <name>Ca(2+)</name>
        <dbReference type="ChEBI" id="CHEBI:29108"/>
        <label>1</label>
    </ligand>
</feature>
<dbReference type="InterPro" id="IPR010255">
    <property type="entry name" value="Haem_peroxidase_sf"/>
</dbReference>
<dbReference type="FunCoup" id="A0A0P0V2A4">
    <property type="interactions" value="1"/>
</dbReference>
<keyword evidence="8" id="KW-0408">Iron</keyword>
<evidence type="ECO:0000256" key="2">
    <source>
        <dbReference type="ARBA" id="ARBA00001970"/>
    </source>
</evidence>
<reference evidence="19" key="1">
    <citation type="journal article" date="2005" name="Nature">
        <title>The map-based sequence of the rice genome.</title>
        <authorList>
            <consortium name="International rice genome sequencing project (IRGSP)"/>
            <person name="Matsumoto T."/>
            <person name="Wu J."/>
            <person name="Kanamori H."/>
            <person name="Katayose Y."/>
            <person name="Fujisawa M."/>
            <person name="Namiki N."/>
            <person name="Mizuno H."/>
            <person name="Yamamoto K."/>
            <person name="Antonio B.A."/>
            <person name="Baba T."/>
            <person name="Sakata K."/>
            <person name="Nagamura Y."/>
            <person name="Aoki H."/>
            <person name="Arikawa K."/>
            <person name="Arita K."/>
            <person name="Bito T."/>
            <person name="Chiden Y."/>
            <person name="Fujitsuka N."/>
            <person name="Fukunaka R."/>
            <person name="Hamada M."/>
            <person name="Harada C."/>
            <person name="Hayashi A."/>
            <person name="Hijishita S."/>
            <person name="Honda M."/>
            <person name="Hosokawa S."/>
            <person name="Ichikawa Y."/>
            <person name="Idonuma A."/>
            <person name="Iijima M."/>
            <person name="Ikeda M."/>
            <person name="Ikeno M."/>
            <person name="Ito K."/>
            <person name="Ito S."/>
            <person name="Ito T."/>
            <person name="Ito Y."/>
            <person name="Ito Y."/>
            <person name="Iwabuchi A."/>
            <person name="Kamiya K."/>
            <person name="Karasawa W."/>
            <person name="Kurita K."/>
            <person name="Katagiri S."/>
            <person name="Kikuta A."/>
            <person name="Kobayashi H."/>
            <person name="Kobayashi N."/>
            <person name="Machita K."/>
            <person name="Maehara T."/>
            <person name="Masukawa M."/>
            <person name="Mizubayashi T."/>
            <person name="Mukai Y."/>
            <person name="Nagasaki H."/>
            <person name="Nagata Y."/>
            <person name="Naito S."/>
            <person name="Nakashima M."/>
            <person name="Nakama Y."/>
            <person name="Nakamichi Y."/>
            <person name="Nakamura M."/>
            <person name="Meguro A."/>
            <person name="Negishi M."/>
            <person name="Ohta I."/>
            <person name="Ohta T."/>
            <person name="Okamoto M."/>
            <person name="Ono N."/>
            <person name="Saji S."/>
            <person name="Sakaguchi M."/>
            <person name="Sakai K."/>
            <person name="Shibata M."/>
            <person name="Shimokawa T."/>
            <person name="Song J."/>
            <person name="Takazaki Y."/>
            <person name="Terasawa K."/>
            <person name="Tsugane M."/>
            <person name="Tsuji K."/>
            <person name="Ueda S."/>
            <person name="Waki K."/>
            <person name="Yamagata H."/>
            <person name="Yamamoto M."/>
            <person name="Yamamoto S."/>
            <person name="Yamane H."/>
            <person name="Yoshiki S."/>
            <person name="Yoshihara R."/>
            <person name="Yukawa K."/>
            <person name="Zhong H."/>
            <person name="Yano M."/>
            <person name="Yuan Q."/>
            <person name="Ouyang S."/>
            <person name="Liu J."/>
            <person name="Jones K.M."/>
            <person name="Gansberger K."/>
            <person name="Moffat K."/>
            <person name="Hill J."/>
            <person name="Bera J."/>
            <person name="Fadrosh D."/>
            <person name="Jin S."/>
            <person name="Johri S."/>
            <person name="Kim M."/>
            <person name="Overton L."/>
            <person name="Reardon M."/>
            <person name="Tsitrin T."/>
            <person name="Vuong H."/>
            <person name="Weaver B."/>
            <person name="Ciecko A."/>
            <person name="Tallon L."/>
            <person name="Jackson J."/>
            <person name="Pai G."/>
            <person name="Aken S.V."/>
            <person name="Utterback T."/>
            <person name="Reidmuller S."/>
            <person name="Feldblyum T."/>
            <person name="Hsiao J."/>
            <person name="Zismann V."/>
            <person name="Iobst S."/>
            <person name="de Vazeille A.R."/>
            <person name="Buell C.R."/>
            <person name="Ying K."/>
            <person name="Li Y."/>
            <person name="Lu T."/>
            <person name="Huang Y."/>
            <person name="Zhao Q."/>
            <person name="Feng Q."/>
            <person name="Zhang L."/>
            <person name="Zhu J."/>
            <person name="Weng Q."/>
            <person name="Mu J."/>
            <person name="Lu Y."/>
            <person name="Fan D."/>
            <person name="Liu Y."/>
            <person name="Guan J."/>
            <person name="Zhang Y."/>
            <person name="Yu S."/>
            <person name="Liu X."/>
            <person name="Zhang Y."/>
            <person name="Hong G."/>
            <person name="Han B."/>
            <person name="Choisne N."/>
            <person name="Demange N."/>
            <person name="Orjeda G."/>
            <person name="Samain S."/>
            <person name="Cattolico L."/>
            <person name="Pelletier E."/>
            <person name="Couloux A."/>
            <person name="Segurens B."/>
            <person name="Wincker P."/>
            <person name="D'Hont A."/>
            <person name="Scarpelli C."/>
            <person name="Weissenbach J."/>
            <person name="Salanoubat M."/>
            <person name="Quetier F."/>
            <person name="Yu Y."/>
            <person name="Kim H.R."/>
            <person name="Rambo T."/>
            <person name="Currie J."/>
            <person name="Collura K."/>
            <person name="Luo M."/>
            <person name="Yang T."/>
            <person name="Ammiraju J.S.S."/>
            <person name="Engler F."/>
            <person name="Soderlund C."/>
            <person name="Wing R.A."/>
            <person name="Palmer L.E."/>
            <person name="de la Bastide M."/>
            <person name="Spiegel L."/>
            <person name="Nascimento L."/>
            <person name="Zutavern T."/>
            <person name="O'Shaughnessy A."/>
            <person name="Dike S."/>
            <person name="Dedhia N."/>
            <person name="Preston R."/>
            <person name="Balija V."/>
            <person name="McCombie W.R."/>
            <person name="Chow T."/>
            <person name="Chen H."/>
            <person name="Chung M."/>
            <person name="Chen C."/>
            <person name="Shaw J."/>
            <person name="Wu H."/>
            <person name="Hsiao K."/>
            <person name="Chao Y."/>
            <person name="Chu M."/>
            <person name="Cheng C."/>
            <person name="Hour A."/>
            <person name="Lee P."/>
            <person name="Lin S."/>
            <person name="Lin Y."/>
            <person name="Liou J."/>
            <person name="Liu S."/>
            <person name="Hsing Y."/>
            <person name="Raghuvanshi S."/>
            <person name="Mohanty A."/>
            <person name="Bharti A.K."/>
            <person name="Gaur A."/>
            <person name="Gupta V."/>
            <person name="Kumar D."/>
            <person name="Ravi V."/>
            <person name="Vij S."/>
            <person name="Kapur A."/>
            <person name="Khurana P."/>
            <person name="Khurana P."/>
            <person name="Khurana J.P."/>
            <person name="Tyagi A.K."/>
            <person name="Gaikwad K."/>
            <person name="Singh A."/>
            <person name="Dalal V."/>
            <person name="Srivastava S."/>
            <person name="Dixit A."/>
            <person name="Pal A.K."/>
            <person name="Ghazi I.A."/>
            <person name="Yadav M."/>
            <person name="Pandit A."/>
            <person name="Bhargava A."/>
            <person name="Sureshbabu K."/>
            <person name="Batra K."/>
            <person name="Sharma T.R."/>
            <person name="Mohapatra T."/>
            <person name="Singh N.K."/>
            <person name="Messing J."/>
            <person name="Nelson A.B."/>
            <person name="Fuks G."/>
            <person name="Kavchok S."/>
            <person name="Keizer G."/>
            <person name="Linton E."/>
            <person name="Llaca V."/>
            <person name="Song R."/>
            <person name="Tanyolac B."/>
            <person name="Young S."/>
            <person name="Ho-Il K."/>
            <person name="Hahn J.H."/>
            <person name="Sangsakoo G."/>
            <person name="Vanavichit A."/>
            <person name="de Mattos Luiz.A.T."/>
            <person name="Zimmer P.D."/>
            <person name="Malone G."/>
            <person name="Dellagostin O."/>
            <person name="de Oliveira A.C."/>
            <person name="Bevan M."/>
            <person name="Bancroft I."/>
            <person name="Minx P."/>
            <person name="Cordum H."/>
            <person name="Wilson R."/>
            <person name="Cheng Z."/>
            <person name="Jin W."/>
            <person name="Jiang J."/>
            <person name="Leong S.A."/>
            <person name="Iwama H."/>
            <person name="Gojobori T."/>
            <person name="Itoh T."/>
            <person name="Niimura Y."/>
            <person name="Fujii Y."/>
            <person name="Habara T."/>
            <person name="Sakai H."/>
            <person name="Sato Y."/>
            <person name="Wilson G."/>
            <person name="Kumar K."/>
            <person name="McCouch S."/>
            <person name="Juretic N."/>
            <person name="Hoen D."/>
            <person name="Wright S."/>
            <person name="Bruskiewich R."/>
            <person name="Bureau T."/>
            <person name="Miyao A."/>
            <person name="Hirochika H."/>
            <person name="Nishikawa T."/>
            <person name="Kadowaki K."/>
            <person name="Sugiura M."/>
            <person name="Burr B."/>
            <person name="Sasaki T."/>
        </authorList>
    </citation>
    <scope>NUCLEOTIDE SEQUENCE [LARGE SCALE GENOMIC DNA]</scope>
    <source>
        <strain evidence="19">cv. Nipponbare</strain>
    </source>
</reference>
<keyword evidence="15" id="KW-0472">Membrane</keyword>
<dbReference type="Pfam" id="PF00141">
    <property type="entry name" value="peroxidase"/>
    <property type="match status" value="1"/>
</dbReference>
<keyword evidence="13" id="KW-1015">Disulfide bond</keyword>
<keyword evidence="7" id="KW-0560">Oxidoreductase</keyword>
<dbReference type="PROSITE" id="PS50873">
    <property type="entry name" value="PEROXIDASE_4"/>
    <property type="match status" value="1"/>
</dbReference>
<evidence type="ECO:0000256" key="8">
    <source>
        <dbReference type="ARBA" id="ARBA00023004"/>
    </source>
</evidence>
<feature type="disulfide bond" evidence="13">
    <location>
        <begin position="71"/>
        <end position="76"/>
    </location>
</feature>
<evidence type="ECO:0000256" key="16">
    <source>
        <dbReference type="SAM" id="SignalP"/>
    </source>
</evidence>
<keyword evidence="6 11" id="KW-0106">Calcium</keyword>
<comment type="cofactor">
    <cofactor evidence="11">
        <name>Ca(2+)</name>
        <dbReference type="ChEBI" id="CHEBI:29108"/>
    </cofactor>
    <text evidence="11">Binds 2 calcium ions per subunit.</text>
</comment>
<keyword evidence="3" id="KW-0575">Peroxidase</keyword>
<comment type="similarity">
    <text evidence="14">Belongs to the peroxidase family.</text>
</comment>
<evidence type="ECO:0000256" key="4">
    <source>
        <dbReference type="ARBA" id="ARBA00022617"/>
    </source>
</evidence>
<evidence type="ECO:0000256" key="10">
    <source>
        <dbReference type="PIRSR" id="PIRSR600823-1"/>
    </source>
</evidence>
<reference evidence="18 19" key="3">
    <citation type="journal article" date="2013" name="Rice">
        <title>Improvement of the Oryza sativa Nipponbare reference genome using next generation sequence and optical map data.</title>
        <authorList>
            <person name="Kawahara Y."/>
            <person name="de la Bastide M."/>
            <person name="Hamilton J.P."/>
            <person name="Kanamori H."/>
            <person name="McCombie W.R."/>
            <person name="Ouyang S."/>
            <person name="Schwartz D.C."/>
            <person name="Tanaka T."/>
            <person name="Wu J."/>
            <person name="Zhou S."/>
            <person name="Childs K.L."/>
            <person name="Davidson R.M."/>
            <person name="Lin H."/>
            <person name="Quesada-Ocampo L."/>
            <person name="Vaillancourt B."/>
            <person name="Sakai H."/>
            <person name="Lee S.S."/>
            <person name="Kim J."/>
            <person name="Numa H."/>
            <person name="Itoh T."/>
            <person name="Buell C.R."/>
            <person name="Matsumoto T."/>
        </authorList>
    </citation>
    <scope>NUCLEOTIDE SEQUENCE [LARGE SCALE GENOMIC DNA]</scope>
    <source>
        <strain evidence="19">cv. Nipponbare</strain>
    </source>
</reference>
<dbReference type="STRING" id="39947.A0A0P0V2A4"/>
<feature type="transmembrane region" description="Helical" evidence="15">
    <location>
        <begin position="72"/>
        <end position="92"/>
    </location>
</feature>
<reference evidence="18 19" key="2">
    <citation type="journal article" date="2013" name="Plant Cell Physiol.">
        <title>Rice Annotation Project Database (RAP-DB): an integrative and interactive database for rice genomics.</title>
        <authorList>
            <person name="Sakai H."/>
            <person name="Lee S.S."/>
            <person name="Tanaka T."/>
            <person name="Numa H."/>
            <person name="Kim J."/>
            <person name="Kawahara Y."/>
            <person name="Wakimoto H."/>
            <person name="Yang C.C."/>
            <person name="Iwamoto M."/>
            <person name="Abe T."/>
            <person name="Yamada Y."/>
            <person name="Muto A."/>
            <person name="Inokuchi H."/>
            <person name="Ikemura T."/>
            <person name="Matsumoto T."/>
            <person name="Sasaki T."/>
            <person name="Itoh T."/>
        </authorList>
    </citation>
    <scope>NUCLEOTIDE SEQUENCE [LARGE SCALE GENOMIC DNA]</scope>
    <source>
        <strain evidence="19">cv. Nipponbare</strain>
    </source>
</reference>
<evidence type="ECO:0000256" key="9">
    <source>
        <dbReference type="ARBA" id="ARBA00023324"/>
    </source>
</evidence>
<evidence type="ECO:0000256" key="11">
    <source>
        <dbReference type="PIRSR" id="PIRSR600823-3"/>
    </source>
</evidence>
<evidence type="ECO:0000256" key="15">
    <source>
        <dbReference type="SAM" id="Phobius"/>
    </source>
</evidence>
<dbReference type="FunFam" id="1.10.520.10:FF:000031">
    <property type="entry name" value="Os01g0327000 protein"/>
    <property type="match status" value="1"/>
</dbReference>
<comment type="cofactor">
    <cofactor evidence="2">
        <name>heme b</name>
        <dbReference type="ChEBI" id="CHEBI:60344"/>
    </cofactor>
</comment>
<evidence type="ECO:0000256" key="12">
    <source>
        <dbReference type="PIRSR" id="PIRSR600823-4"/>
    </source>
</evidence>
<keyword evidence="16" id="KW-0732">Signal</keyword>
<dbReference type="Gene3D" id="1.10.520.10">
    <property type="match status" value="1"/>
</dbReference>
<dbReference type="PaxDb" id="39947-A0A0P0V2A4"/>
<proteinExistence type="inferred from homology"/>
<dbReference type="InterPro" id="IPR000823">
    <property type="entry name" value="Peroxidase_pln"/>
</dbReference>
<comment type="catalytic activity">
    <reaction evidence="1">
        <text>2 a phenolic donor + H2O2 = 2 a phenolic radical donor + 2 H2O</text>
        <dbReference type="Rhea" id="RHEA:56136"/>
        <dbReference type="ChEBI" id="CHEBI:15377"/>
        <dbReference type="ChEBI" id="CHEBI:16240"/>
        <dbReference type="ChEBI" id="CHEBI:139520"/>
        <dbReference type="ChEBI" id="CHEBI:139521"/>
        <dbReference type="EC" id="1.11.1.7"/>
    </reaction>
</comment>
<protein>
    <submittedName>
        <fullName evidence="18">Os01g0327000 protein</fullName>
    </submittedName>
</protein>
<evidence type="ECO:0000256" key="3">
    <source>
        <dbReference type="ARBA" id="ARBA00022559"/>
    </source>
</evidence>
<feature type="signal peptide" evidence="16">
    <location>
        <begin position="1"/>
        <end position="27"/>
    </location>
</feature>
<evidence type="ECO:0000256" key="6">
    <source>
        <dbReference type="ARBA" id="ARBA00022837"/>
    </source>
</evidence>
<dbReference type="GO" id="GO:0046872">
    <property type="term" value="F:metal ion binding"/>
    <property type="evidence" value="ECO:0007669"/>
    <property type="project" value="UniProtKB-KW"/>
</dbReference>
<dbReference type="Gramene" id="Os01t0327000-01">
    <property type="protein sequence ID" value="Os01t0327000-01"/>
    <property type="gene ID" value="Os01g0327000"/>
</dbReference>
<evidence type="ECO:0000256" key="13">
    <source>
        <dbReference type="PIRSR" id="PIRSR600823-5"/>
    </source>
</evidence>
<feature type="domain" description="Plant heme peroxidase family profile" evidence="17">
    <location>
        <begin position="28"/>
        <end position="76"/>
    </location>
</feature>
<keyword evidence="15" id="KW-1133">Transmembrane helix</keyword>
<gene>
    <name evidence="18" type="ordered locus">Os01g0327000</name>
    <name evidence="18" type="ORF">OSNPB_010327000</name>
</gene>
<evidence type="ECO:0000256" key="5">
    <source>
        <dbReference type="ARBA" id="ARBA00022723"/>
    </source>
</evidence>